<accession>A0AAE1E7W7</accession>
<reference evidence="1" key="1">
    <citation type="journal article" date="2023" name="G3 (Bethesda)">
        <title>A reference genome for the long-term kleptoplast-retaining sea slug Elysia crispata morphotype clarki.</title>
        <authorList>
            <person name="Eastman K.E."/>
            <person name="Pendleton A.L."/>
            <person name="Shaikh M.A."/>
            <person name="Suttiyut T."/>
            <person name="Ogas R."/>
            <person name="Tomko P."/>
            <person name="Gavelis G."/>
            <person name="Widhalm J.R."/>
            <person name="Wisecaver J.H."/>
        </authorList>
    </citation>
    <scope>NUCLEOTIDE SEQUENCE</scope>
    <source>
        <strain evidence="1">ECLA1</strain>
    </source>
</reference>
<organism evidence="1 2">
    <name type="scientific">Elysia crispata</name>
    <name type="common">lettuce slug</name>
    <dbReference type="NCBI Taxonomy" id="231223"/>
    <lineage>
        <taxon>Eukaryota</taxon>
        <taxon>Metazoa</taxon>
        <taxon>Spiralia</taxon>
        <taxon>Lophotrochozoa</taxon>
        <taxon>Mollusca</taxon>
        <taxon>Gastropoda</taxon>
        <taxon>Heterobranchia</taxon>
        <taxon>Euthyneura</taxon>
        <taxon>Panpulmonata</taxon>
        <taxon>Sacoglossa</taxon>
        <taxon>Placobranchoidea</taxon>
        <taxon>Plakobranchidae</taxon>
        <taxon>Elysia</taxon>
    </lineage>
</organism>
<comment type="caution">
    <text evidence="1">The sequence shown here is derived from an EMBL/GenBank/DDBJ whole genome shotgun (WGS) entry which is preliminary data.</text>
</comment>
<protein>
    <submittedName>
        <fullName evidence="1">Uncharacterized protein</fullName>
    </submittedName>
</protein>
<keyword evidence="2" id="KW-1185">Reference proteome</keyword>
<evidence type="ECO:0000313" key="2">
    <source>
        <dbReference type="Proteomes" id="UP001283361"/>
    </source>
</evidence>
<name>A0AAE1E7W7_9GAST</name>
<gene>
    <name evidence="1" type="ORF">RRG08_045777</name>
</gene>
<sequence length="77" mass="8470">MRTKGGLQLVGDSAANTFGFSQVCRRSAEAKHTVCRSGGSIARLGKATWTYGKRLGPDDLQLLSYKALNQRERVRLD</sequence>
<dbReference type="EMBL" id="JAWDGP010000847">
    <property type="protein sequence ID" value="KAK3796770.1"/>
    <property type="molecule type" value="Genomic_DNA"/>
</dbReference>
<dbReference type="Proteomes" id="UP001283361">
    <property type="component" value="Unassembled WGS sequence"/>
</dbReference>
<evidence type="ECO:0000313" key="1">
    <source>
        <dbReference type="EMBL" id="KAK3796770.1"/>
    </source>
</evidence>
<dbReference type="AlphaFoldDB" id="A0AAE1E7W7"/>
<proteinExistence type="predicted"/>